<evidence type="ECO:0000256" key="8">
    <source>
        <dbReference type="SAM" id="MobiDB-lite"/>
    </source>
</evidence>
<dbReference type="Pfam" id="PF05000">
    <property type="entry name" value="RNA_pol_Rpb1_4"/>
    <property type="match status" value="1"/>
</dbReference>
<feature type="compositionally biased region" description="Basic and acidic residues" evidence="8">
    <location>
        <begin position="314"/>
        <end position="332"/>
    </location>
</feature>
<dbReference type="AlphaFoldDB" id="X6NNV1"/>
<evidence type="ECO:0000256" key="3">
    <source>
        <dbReference type="ARBA" id="ARBA00022679"/>
    </source>
</evidence>
<accession>X6NNV1</accession>
<evidence type="ECO:0000256" key="1">
    <source>
        <dbReference type="ARBA" id="ARBA00012418"/>
    </source>
</evidence>
<evidence type="ECO:0000259" key="9">
    <source>
        <dbReference type="Pfam" id="PF04983"/>
    </source>
</evidence>
<dbReference type="GO" id="GO:0006351">
    <property type="term" value="P:DNA-templated transcription"/>
    <property type="evidence" value="ECO:0007669"/>
    <property type="project" value="InterPro"/>
</dbReference>
<feature type="region of interest" description="Disordered" evidence="8">
    <location>
        <begin position="311"/>
        <end position="335"/>
    </location>
</feature>
<dbReference type="Pfam" id="PF04998">
    <property type="entry name" value="RNA_pol_Rpb1_5"/>
    <property type="match status" value="1"/>
</dbReference>
<dbReference type="InterPro" id="IPR015700">
    <property type="entry name" value="RPC1"/>
</dbReference>
<evidence type="ECO:0000259" key="11">
    <source>
        <dbReference type="Pfam" id="PF05000"/>
    </source>
</evidence>
<dbReference type="Pfam" id="PF04983">
    <property type="entry name" value="RNA_pol_Rpb1_3"/>
    <property type="match status" value="1"/>
</dbReference>
<gene>
    <name evidence="12" type="ORF">RFI_09193</name>
</gene>
<evidence type="ECO:0000256" key="7">
    <source>
        <dbReference type="ARBA" id="ARBA00023163"/>
    </source>
</evidence>
<dbReference type="EC" id="2.7.7.6" evidence="1"/>
<evidence type="ECO:0000256" key="5">
    <source>
        <dbReference type="ARBA" id="ARBA00022723"/>
    </source>
</evidence>
<keyword evidence="13" id="KW-1185">Reference proteome</keyword>
<dbReference type="Gene3D" id="1.10.132.30">
    <property type="match status" value="1"/>
</dbReference>
<keyword evidence="3" id="KW-0808">Transferase</keyword>
<dbReference type="EMBL" id="ASPP01006953">
    <property type="protein sequence ID" value="ETO27940.1"/>
    <property type="molecule type" value="Genomic_DNA"/>
</dbReference>
<comment type="caution">
    <text evidence="12">The sequence shown here is derived from an EMBL/GenBank/DDBJ whole genome shotgun (WGS) entry which is preliminary data.</text>
</comment>
<dbReference type="GO" id="GO:0000428">
    <property type="term" value="C:DNA-directed RNA polymerase complex"/>
    <property type="evidence" value="ECO:0007669"/>
    <property type="project" value="UniProtKB-KW"/>
</dbReference>
<dbReference type="GO" id="GO:0046872">
    <property type="term" value="F:metal ion binding"/>
    <property type="evidence" value="ECO:0007669"/>
    <property type="project" value="UniProtKB-KW"/>
</dbReference>
<dbReference type="Gene3D" id="6.10.250.2940">
    <property type="match status" value="1"/>
</dbReference>
<evidence type="ECO:0000313" key="12">
    <source>
        <dbReference type="EMBL" id="ETO27940.1"/>
    </source>
</evidence>
<name>X6NNV1_RETFI</name>
<dbReference type="Gene3D" id="1.10.274.100">
    <property type="entry name" value="RNA polymerase Rpb1, domain 3"/>
    <property type="match status" value="1"/>
</dbReference>
<dbReference type="InterPro" id="IPR007066">
    <property type="entry name" value="RNA_pol_Rpb1_3"/>
</dbReference>
<protein>
    <recommendedName>
        <fullName evidence="1">DNA-directed RNA polymerase</fullName>
        <ecNumber evidence="1">2.7.7.6</ecNumber>
    </recommendedName>
</protein>
<dbReference type="PANTHER" id="PTHR48446">
    <property type="entry name" value="DNA-DIRECTED RNA POLYMERASE SUBUNIT BETA' N-TERMINAL SECTION"/>
    <property type="match status" value="1"/>
</dbReference>
<dbReference type="PANTHER" id="PTHR48446:SF1">
    <property type="entry name" value="DNA-DIRECTED RNA POLYMERASE SUBUNIT BETA' N-TERMINAL SECTION"/>
    <property type="match status" value="1"/>
</dbReference>
<dbReference type="SUPFAM" id="SSF64484">
    <property type="entry name" value="beta and beta-prime subunits of DNA dependent RNA-polymerase"/>
    <property type="match status" value="1"/>
</dbReference>
<evidence type="ECO:0000259" key="10">
    <source>
        <dbReference type="Pfam" id="PF04998"/>
    </source>
</evidence>
<feature type="domain" description="RNA polymerase Rpb1" evidence="9">
    <location>
        <begin position="8"/>
        <end position="76"/>
    </location>
</feature>
<evidence type="ECO:0000256" key="6">
    <source>
        <dbReference type="ARBA" id="ARBA00022833"/>
    </source>
</evidence>
<keyword evidence="6" id="KW-0862">Zinc</keyword>
<dbReference type="Proteomes" id="UP000023152">
    <property type="component" value="Unassembled WGS sequence"/>
</dbReference>
<dbReference type="InterPro" id="IPR007083">
    <property type="entry name" value="RNA_pol_Rpb1_4"/>
</dbReference>
<feature type="domain" description="RNA polymerase Rpb1" evidence="10">
    <location>
        <begin position="216"/>
        <end position="730"/>
    </location>
</feature>
<dbReference type="GO" id="GO:0003677">
    <property type="term" value="F:DNA binding"/>
    <property type="evidence" value="ECO:0007669"/>
    <property type="project" value="InterPro"/>
</dbReference>
<sequence length="809" mass="90750">MEHPMDWQDGYVVIHDSELMCGNVCKGVLGPMKKGMIFRVLHDWGEYYAALVMGRLAKLALRFLQINGFSIGISDVMPTEELKKYKNQLVHEGYEECNGYLRTYESGTLQPLPGCTLMETLESEMNKRLSQIREDCGKACMDMLPYDFNSPLIMAICGSKGSKINIAQMIACVGQQTVGGSRVLEQIEGCRTLPHFKRNDRSAEAKGFVANSFFSGLKATEFFFHTMGGREGLVDTAVKTADTGYMQRRLMKNIEEVQIAYDYSVRNCSNTVLQFTFGHDGIDPMHVESDMDIVNFEQEWINTKADKNSLSSINEHKQSDKEEEGKKKKSDSNDDMILPKDCLARYSVLSNAIREEHRLSPLLWQLENLDTKLQRWLTKWCKANNEVVEAQDPMWYNQVYGLTETQFDAFIRRCFDKYLSCIMEPGSAAGAMAATSMGEPATQMTLKTFHFAGVASMNITQGVPRIKEIINATSNMKTPIIRCKLEQEFSESEAKRVKGLIDITTLGSICSSIHQVLTPTRYYIEIELDSQLIQRLRLGMSISTIVRTLRESKKKLLKKLALKGISSSDIVINKKKNSTNIIRIFPPDNAHLKDAQQSLILHHLCLSVQDVVMCGLPSIRRAVIKKEKVEKDEKNPYKYELLIEGTGLLEVLSTPGIDFTKSKCNNIMEVCEVLGIEAACRVIEEELFATYKSHGLSVDSRHLMLVSDVMTNTGRVLGFTRHGLGKEGASVLARASFEDTLKHLFAAAVFNESNRVKGISDSIIVGKPIPIGTGCCTILRDVDKNNKSLLPPRQDFLLGECSLQAMPNS</sequence>
<evidence type="ECO:0000256" key="2">
    <source>
        <dbReference type="ARBA" id="ARBA00022478"/>
    </source>
</evidence>
<dbReference type="OrthoDB" id="270392at2759"/>
<dbReference type="GO" id="GO:0003899">
    <property type="term" value="F:DNA-directed RNA polymerase activity"/>
    <property type="evidence" value="ECO:0007669"/>
    <property type="project" value="UniProtKB-EC"/>
</dbReference>
<keyword evidence="2" id="KW-0240">DNA-directed RNA polymerase</keyword>
<dbReference type="InterPro" id="IPR038120">
    <property type="entry name" value="Rpb1_funnel_sf"/>
</dbReference>
<feature type="domain" description="RNA polymerase Rpb1" evidence="11">
    <location>
        <begin position="103"/>
        <end position="209"/>
    </location>
</feature>
<dbReference type="Gene3D" id="6.20.50.80">
    <property type="match status" value="1"/>
</dbReference>
<keyword evidence="7" id="KW-0804">Transcription</keyword>
<keyword evidence="4" id="KW-0548">Nucleotidyltransferase</keyword>
<dbReference type="InterPro" id="IPR042102">
    <property type="entry name" value="RNA_pol_Rpb1_3_sf"/>
</dbReference>
<dbReference type="Gene3D" id="1.10.150.390">
    <property type="match status" value="1"/>
</dbReference>
<evidence type="ECO:0000313" key="13">
    <source>
        <dbReference type="Proteomes" id="UP000023152"/>
    </source>
</evidence>
<proteinExistence type="predicted"/>
<dbReference type="OMA" id="NMNSIHN"/>
<organism evidence="12 13">
    <name type="scientific">Reticulomyxa filosa</name>
    <dbReference type="NCBI Taxonomy" id="46433"/>
    <lineage>
        <taxon>Eukaryota</taxon>
        <taxon>Sar</taxon>
        <taxon>Rhizaria</taxon>
        <taxon>Retaria</taxon>
        <taxon>Foraminifera</taxon>
        <taxon>Monothalamids</taxon>
        <taxon>Reticulomyxidae</taxon>
        <taxon>Reticulomyxa</taxon>
    </lineage>
</organism>
<reference evidence="12 13" key="1">
    <citation type="journal article" date="2013" name="Curr. Biol.">
        <title>The Genome of the Foraminiferan Reticulomyxa filosa.</title>
        <authorList>
            <person name="Glockner G."/>
            <person name="Hulsmann N."/>
            <person name="Schleicher M."/>
            <person name="Noegel A.A."/>
            <person name="Eichinger L."/>
            <person name="Gallinger C."/>
            <person name="Pawlowski J."/>
            <person name="Sierra R."/>
            <person name="Euteneuer U."/>
            <person name="Pillet L."/>
            <person name="Moustafa A."/>
            <person name="Platzer M."/>
            <person name="Groth M."/>
            <person name="Szafranski K."/>
            <person name="Schliwa M."/>
        </authorList>
    </citation>
    <scope>NUCLEOTIDE SEQUENCE [LARGE SCALE GENOMIC DNA]</scope>
</reference>
<dbReference type="InterPro" id="IPR007081">
    <property type="entry name" value="RNA_pol_Rpb1_5"/>
</dbReference>
<evidence type="ECO:0000256" key="4">
    <source>
        <dbReference type="ARBA" id="ARBA00022695"/>
    </source>
</evidence>
<keyword evidence="5" id="KW-0479">Metal-binding</keyword>